<comment type="caution">
    <text evidence="2">The sequence shown here is derived from an EMBL/GenBank/DDBJ whole genome shotgun (WGS) entry which is preliminary data.</text>
</comment>
<dbReference type="InterPro" id="IPR014044">
    <property type="entry name" value="CAP_dom"/>
</dbReference>
<evidence type="ECO:0000313" key="3">
    <source>
        <dbReference type="Proteomes" id="UP000231162"/>
    </source>
</evidence>
<dbReference type="CDD" id="cd05379">
    <property type="entry name" value="CAP_bacterial"/>
    <property type="match status" value="1"/>
</dbReference>
<dbReference type="Pfam" id="PF00188">
    <property type="entry name" value="CAP"/>
    <property type="match status" value="1"/>
</dbReference>
<name>A0A2M6R862_9BACT</name>
<evidence type="ECO:0000313" key="2">
    <source>
        <dbReference type="EMBL" id="PIS06723.1"/>
    </source>
</evidence>
<organism evidence="2 3">
    <name type="scientific">Candidatus Berkelbacteria bacterium CG10_big_fil_rev_8_21_14_0_10_43_14</name>
    <dbReference type="NCBI Taxonomy" id="1974515"/>
    <lineage>
        <taxon>Bacteria</taxon>
        <taxon>Candidatus Berkelbacteria</taxon>
    </lineage>
</organism>
<gene>
    <name evidence="2" type="ORF">COT79_03130</name>
</gene>
<evidence type="ECO:0000259" key="1">
    <source>
        <dbReference type="Pfam" id="PF00188"/>
    </source>
</evidence>
<dbReference type="InterPro" id="IPR035940">
    <property type="entry name" value="CAP_sf"/>
</dbReference>
<dbReference type="Proteomes" id="UP000231162">
    <property type="component" value="Unassembled WGS sequence"/>
</dbReference>
<accession>A0A2M6R862</accession>
<feature type="domain" description="SCP" evidence="1">
    <location>
        <begin position="46"/>
        <end position="162"/>
    </location>
</feature>
<protein>
    <recommendedName>
        <fullName evidence="1">SCP domain-containing protein</fullName>
    </recommendedName>
</protein>
<dbReference type="SUPFAM" id="SSF55797">
    <property type="entry name" value="PR-1-like"/>
    <property type="match status" value="1"/>
</dbReference>
<dbReference type="Gene3D" id="3.40.33.10">
    <property type="entry name" value="CAP"/>
    <property type="match status" value="1"/>
</dbReference>
<dbReference type="EMBL" id="PEZX01000039">
    <property type="protein sequence ID" value="PIS06723.1"/>
    <property type="molecule type" value="Genomic_DNA"/>
</dbReference>
<reference evidence="3" key="1">
    <citation type="submission" date="2017-09" db="EMBL/GenBank/DDBJ databases">
        <title>Depth-based differentiation of microbial function through sediment-hosted aquifers and enrichment of novel symbionts in the deep terrestrial subsurface.</title>
        <authorList>
            <person name="Probst A.J."/>
            <person name="Ladd B."/>
            <person name="Jarett J.K."/>
            <person name="Geller-Mcgrath D.E."/>
            <person name="Sieber C.M.K."/>
            <person name="Emerson J.B."/>
            <person name="Anantharaman K."/>
            <person name="Thomas B.C."/>
            <person name="Malmstrom R."/>
            <person name="Stieglmeier M."/>
            <person name="Klingl A."/>
            <person name="Woyke T."/>
            <person name="Ryan C.M."/>
            <person name="Banfield J.F."/>
        </authorList>
    </citation>
    <scope>NUCLEOTIDE SEQUENCE [LARGE SCALE GENOMIC DNA]</scope>
</reference>
<sequence length="192" mass="20798">MNNPFFIHNPVRIKKSSHIFATIVVSFLLSVSPVYATDISSQSIVALTNTSRAERGIATLVQNQTLTQAAYSKANDMVKNNYFDHYSPTGSTPWSFMLANGYDYSIAGENLAMDFATAEGINKAWLASPSHARNELNPDFTDIGVAVVHGQLAGSDTTLVVQMFGRKQSPLAKTILQSSLVTTVSHILGINS</sequence>
<proteinExistence type="predicted"/>
<dbReference type="PANTHER" id="PTHR31157">
    <property type="entry name" value="SCP DOMAIN-CONTAINING PROTEIN"/>
    <property type="match status" value="1"/>
</dbReference>
<dbReference type="AlphaFoldDB" id="A0A2M6R862"/>
<dbReference type="PANTHER" id="PTHR31157:SF1">
    <property type="entry name" value="SCP DOMAIN-CONTAINING PROTEIN"/>
    <property type="match status" value="1"/>
</dbReference>